<dbReference type="GO" id="GO:0045906">
    <property type="term" value="P:negative regulation of vasoconstriction"/>
    <property type="evidence" value="ECO:0007669"/>
    <property type="project" value="Ensembl"/>
</dbReference>
<keyword evidence="8 11" id="KW-1015">Disulfide bond</keyword>
<dbReference type="GO" id="GO:0097084">
    <property type="term" value="P:vascular associated smooth muscle cell development"/>
    <property type="evidence" value="ECO:0007669"/>
    <property type="project" value="Ensembl"/>
</dbReference>
<dbReference type="GO" id="GO:0048589">
    <property type="term" value="P:developmental growth"/>
    <property type="evidence" value="ECO:0007669"/>
    <property type="project" value="Ensembl"/>
</dbReference>
<feature type="chain" id="PRO_5034028073" description="Pro-adrenomedullin" evidence="13">
    <location>
        <begin position="22"/>
        <end position="177"/>
    </location>
</feature>
<feature type="signal peptide" evidence="13">
    <location>
        <begin position="1"/>
        <end position="21"/>
    </location>
</feature>
<dbReference type="GO" id="GO:0043116">
    <property type="term" value="P:negative regulation of vascular permeability"/>
    <property type="evidence" value="ECO:0007669"/>
    <property type="project" value="Ensembl"/>
</dbReference>
<keyword evidence="5" id="KW-0372">Hormone</keyword>
<dbReference type="Proteomes" id="UP000694392">
    <property type="component" value="Unplaced"/>
</dbReference>
<evidence type="ECO:0000256" key="7">
    <source>
        <dbReference type="ARBA" id="ARBA00022815"/>
    </source>
</evidence>
<evidence type="ECO:0000256" key="8">
    <source>
        <dbReference type="ARBA" id="ARBA00023157"/>
    </source>
</evidence>
<dbReference type="GO" id="GO:0005615">
    <property type="term" value="C:extracellular space"/>
    <property type="evidence" value="ECO:0007669"/>
    <property type="project" value="Ensembl"/>
</dbReference>
<evidence type="ECO:0000256" key="2">
    <source>
        <dbReference type="ARBA" id="ARBA00010575"/>
    </source>
</evidence>
<keyword evidence="6 13" id="KW-0732">Signal</keyword>
<dbReference type="InterPro" id="IPR021116">
    <property type="entry name" value="Calcitonin/adrenomedullin"/>
</dbReference>
<evidence type="ECO:0000256" key="1">
    <source>
        <dbReference type="ARBA" id="ARBA00004613"/>
    </source>
</evidence>
<name>A0A8D0H434_SPHPU</name>
<comment type="subcellular location">
    <subcellularLocation>
        <location evidence="1">Secreted</location>
    </subcellularLocation>
</comment>
<keyword evidence="7" id="KW-0027">Amidation</keyword>
<dbReference type="GO" id="GO:0010460">
    <property type="term" value="P:positive regulation of heart rate"/>
    <property type="evidence" value="ECO:0007669"/>
    <property type="project" value="Ensembl"/>
</dbReference>
<evidence type="ECO:0000256" key="12">
    <source>
        <dbReference type="SAM" id="MobiDB-lite"/>
    </source>
</evidence>
<sequence length="177" mass="20084">MKLIRVALFYLGFVTFLGADAANLGIASDFKRKWTKWALSRAKREVRLLPSPLGVGGQAADADVQPFIRTRDVKEDPRLSLPSSPEVAHIREKRYRQNINSFPHFQAMRMGCRFGTCTVQKLAHQIYQLNDKNKDYTAPESKISPQGYGRRRRSLAAPAASRTRSRLPQLLAPFLRT</sequence>
<dbReference type="InterPro" id="IPR051665">
    <property type="entry name" value="Adrenomedullin-reg_peptide"/>
</dbReference>
<dbReference type="GO" id="GO:0007189">
    <property type="term" value="P:adenylate cyclase-activating G protein-coupled receptor signaling pathway"/>
    <property type="evidence" value="ECO:0007669"/>
    <property type="project" value="Ensembl"/>
</dbReference>
<evidence type="ECO:0000256" key="11">
    <source>
        <dbReference type="PIRSR" id="PIRSR621116-50"/>
    </source>
</evidence>
<evidence type="ECO:0000256" key="13">
    <source>
        <dbReference type="SAM" id="SignalP"/>
    </source>
</evidence>
<evidence type="ECO:0000313" key="15">
    <source>
        <dbReference type="Proteomes" id="UP000694392"/>
    </source>
</evidence>
<comment type="similarity">
    <text evidence="2">Belongs to the adrenomedullin family.</text>
</comment>
<accession>A0A8D0H434</accession>
<dbReference type="GO" id="GO:0008284">
    <property type="term" value="P:positive regulation of cell population proliferation"/>
    <property type="evidence" value="ECO:0007669"/>
    <property type="project" value="Ensembl"/>
</dbReference>
<dbReference type="AlphaFoldDB" id="A0A8D0H434"/>
<dbReference type="GO" id="GO:0001843">
    <property type="term" value="P:neural tube closure"/>
    <property type="evidence" value="ECO:0007669"/>
    <property type="project" value="Ensembl"/>
</dbReference>
<dbReference type="GO" id="GO:0005179">
    <property type="term" value="F:hormone activity"/>
    <property type="evidence" value="ECO:0007669"/>
    <property type="project" value="UniProtKB-KW"/>
</dbReference>
<dbReference type="GO" id="GO:0007507">
    <property type="term" value="P:heart development"/>
    <property type="evidence" value="ECO:0007669"/>
    <property type="project" value="Ensembl"/>
</dbReference>
<feature type="disulfide bond" evidence="11">
    <location>
        <begin position="112"/>
        <end position="117"/>
    </location>
</feature>
<organism evidence="14 15">
    <name type="scientific">Sphenodon punctatus</name>
    <name type="common">Tuatara</name>
    <name type="synonym">Hatteria punctata</name>
    <dbReference type="NCBI Taxonomy" id="8508"/>
    <lineage>
        <taxon>Eukaryota</taxon>
        <taxon>Metazoa</taxon>
        <taxon>Chordata</taxon>
        <taxon>Craniata</taxon>
        <taxon>Vertebrata</taxon>
        <taxon>Euteleostomi</taxon>
        <taxon>Lepidosauria</taxon>
        <taxon>Sphenodontia</taxon>
        <taxon>Sphenodontidae</taxon>
        <taxon>Sphenodon</taxon>
    </lineage>
</organism>
<dbReference type="GeneTree" id="ENSGT00940000154380"/>
<dbReference type="InterPro" id="IPR001710">
    <property type="entry name" value="Pro-ADM"/>
</dbReference>
<dbReference type="OMA" id="QSFLYCC"/>
<evidence type="ECO:0000256" key="4">
    <source>
        <dbReference type="ARBA" id="ARBA00022685"/>
    </source>
</evidence>
<feature type="region of interest" description="Disordered" evidence="12">
    <location>
        <begin position="135"/>
        <end position="164"/>
    </location>
</feature>
<dbReference type="Pfam" id="PF00214">
    <property type="entry name" value="Calc_CGRP_IAPP"/>
    <property type="match status" value="1"/>
</dbReference>
<protein>
    <recommendedName>
        <fullName evidence="9">Pro-adrenomedullin</fullName>
    </recommendedName>
</protein>
<evidence type="ECO:0000256" key="9">
    <source>
        <dbReference type="ARBA" id="ARBA00023472"/>
    </source>
</evidence>
<reference evidence="14" key="2">
    <citation type="submission" date="2025-09" db="UniProtKB">
        <authorList>
            <consortium name="Ensembl"/>
        </authorList>
    </citation>
    <scope>IDENTIFICATION</scope>
</reference>
<keyword evidence="15" id="KW-1185">Reference proteome</keyword>
<keyword evidence="4" id="KW-0165">Cleavage on pair of basic residues</keyword>
<feature type="compositionally biased region" description="Low complexity" evidence="12">
    <location>
        <begin position="155"/>
        <end position="164"/>
    </location>
</feature>
<evidence type="ECO:0000256" key="3">
    <source>
        <dbReference type="ARBA" id="ARBA00022525"/>
    </source>
</evidence>
<dbReference type="GO" id="GO:0031700">
    <property type="term" value="F:adrenomedullin receptor binding"/>
    <property type="evidence" value="ECO:0007669"/>
    <property type="project" value="Ensembl"/>
</dbReference>
<proteinExistence type="inferred from homology"/>
<evidence type="ECO:0000256" key="10">
    <source>
        <dbReference type="ARBA" id="ARBA00049577"/>
    </source>
</evidence>
<dbReference type="GO" id="GO:0002031">
    <property type="term" value="P:G protein-coupled receptor internalization"/>
    <property type="evidence" value="ECO:0007669"/>
    <property type="project" value="Ensembl"/>
</dbReference>
<dbReference type="GO" id="GO:0001570">
    <property type="term" value="P:vasculogenesis"/>
    <property type="evidence" value="ECO:0007669"/>
    <property type="project" value="Ensembl"/>
</dbReference>
<dbReference type="GO" id="GO:0008283">
    <property type="term" value="P:cell population proliferation"/>
    <property type="evidence" value="ECO:0007669"/>
    <property type="project" value="Ensembl"/>
</dbReference>
<dbReference type="GO" id="GO:2001214">
    <property type="term" value="P:positive regulation of vasculogenesis"/>
    <property type="evidence" value="ECO:0007669"/>
    <property type="project" value="Ensembl"/>
</dbReference>
<dbReference type="GO" id="GO:0035809">
    <property type="term" value="P:regulation of urine volume"/>
    <property type="evidence" value="ECO:0007669"/>
    <property type="project" value="Ensembl"/>
</dbReference>
<evidence type="ECO:0000256" key="5">
    <source>
        <dbReference type="ARBA" id="ARBA00022702"/>
    </source>
</evidence>
<dbReference type="GO" id="GO:0005737">
    <property type="term" value="C:cytoplasm"/>
    <property type="evidence" value="ECO:0007669"/>
    <property type="project" value="Ensembl"/>
</dbReference>
<dbReference type="Ensembl" id="ENSSPUT00000019492.1">
    <property type="protein sequence ID" value="ENSSPUP00000018301.1"/>
    <property type="gene ID" value="ENSSPUG00000014121.1"/>
</dbReference>
<dbReference type="GO" id="GO:0003073">
    <property type="term" value="P:regulation of systemic arterial blood pressure"/>
    <property type="evidence" value="ECO:0007669"/>
    <property type="project" value="Ensembl"/>
</dbReference>
<gene>
    <name evidence="14" type="primary">ADM</name>
</gene>
<evidence type="ECO:0000256" key="6">
    <source>
        <dbReference type="ARBA" id="ARBA00022729"/>
    </source>
</evidence>
<reference evidence="14" key="1">
    <citation type="submission" date="2025-08" db="UniProtKB">
        <authorList>
            <consortium name="Ensembl"/>
        </authorList>
    </citation>
    <scope>IDENTIFICATION</scope>
</reference>
<evidence type="ECO:0000313" key="14">
    <source>
        <dbReference type="Ensembl" id="ENSSPUP00000018301.1"/>
    </source>
</evidence>
<dbReference type="PANTHER" id="PTHR23414:SF3">
    <property type="entry name" value="PRO-ADRENOMEDULLIN"/>
    <property type="match status" value="1"/>
</dbReference>
<dbReference type="GO" id="GO:0045766">
    <property type="term" value="P:positive regulation of angiogenesis"/>
    <property type="evidence" value="ECO:0007669"/>
    <property type="project" value="Ensembl"/>
</dbReference>
<comment type="function">
    <text evidence="10">ADM function is mediated by the CALCRL-RAMP2 and CALCRL-RAMP3 receptor complexes with ADM showing the highest potency for the CALCRL-RAMP2 complex.</text>
</comment>
<keyword evidence="3" id="KW-0964">Secreted</keyword>
<dbReference type="GO" id="GO:1990410">
    <property type="term" value="P:adrenomedullin receptor signaling pathway"/>
    <property type="evidence" value="ECO:0007669"/>
    <property type="project" value="Ensembl"/>
</dbReference>
<dbReference type="PRINTS" id="PR00801">
    <property type="entry name" value="ADRENOMEDULN"/>
</dbReference>
<dbReference type="PANTHER" id="PTHR23414">
    <property type="entry name" value="ADRENOMEDULLIN, ADM"/>
    <property type="match status" value="1"/>
</dbReference>